<keyword evidence="4 5" id="KW-0238">DNA-binding</keyword>
<reference evidence="8 9" key="1">
    <citation type="journal article" date="2018" name="Elife">
        <title>Firefly genomes illuminate parallel origins of bioluminescence in beetles.</title>
        <authorList>
            <person name="Fallon T.R."/>
            <person name="Lower S.E."/>
            <person name="Chang C.H."/>
            <person name="Bessho-Uehara M."/>
            <person name="Martin G.J."/>
            <person name="Bewick A.J."/>
            <person name="Behringer M."/>
            <person name="Debat H.J."/>
            <person name="Wong I."/>
            <person name="Day J.C."/>
            <person name="Suvorov A."/>
            <person name="Silva C.J."/>
            <person name="Stanger-Hall K.F."/>
            <person name="Hall D.W."/>
            <person name="Schmitz R.J."/>
            <person name="Nelson D.R."/>
            <person name="Lewis S.M."/>
            <person name="Shigenobu S."/>
            <person name="Bybee S.M."/>
            <person name="Larracuente A.M."/>
            <person name="Oba Y."/>
            <person name="Weng J.K."/>
        </authorList>
    </citation>
    <scope>NUCLEOTIDE SEQUENCE [LARGE SCALE GENOMIC DNA]</scope>
    <source>
        <strain evidence="8">1611_PpyrPB1</strain>
        <tissue evidence="8">Whole body</tissue>
    </source>
</reference>
<dbReference type="PANTHER" id="PTHR47577:SF2">
    <property type="entry name" value="THAP DOMAIN CONTAINING 9"/>
    <property type="match status" value="1"/>
</dbReference>
<dbReference type="PANTHER" id="PTHR47577">
    <property type="entry name" value="THAP DOMAIN-CONTAINING PROTEIN 6"/>
    <property type="match status" value="1"/>
</dbReference>
<gene>
    <name evidence="8" type="ORF">PPYR_02052</name>
</gene>
<accession>A0A5N4B653</accession>
<evidence type="ECO:0000313" key="9">
    <source>
        <dbReference type="Proteomes" id="UP000327044"/>
    </source>
</evidence>
<dbReference type="PROSITE" id="PS50950">
    <property type="entry name" value="ZF_THAP"/>
    <property type="match status" value="1"/>
</dbReference>
<dbReference type="InterPro" id="IPR038441">
    <property type="entry name" value="THAP_Znf_sf"/>
</dbReference>
<keyword evidence="9" id="KW-1185">Reference proteome</keyword>
<keyword evidence="3" id="KW-0862">Zinc</keyword>
<keyword evidence="1" id="KW-0479">Metal-binding</keyword>
<dbReference type="Pfam" id="PF21787">
    <property type="entry name" value="TNP-like_RNaseH_N"/>
    <property type="match status" value="1"/>
</dbReference>
<keyword evidence="6" id="KW-0175">Coiled coil</keyword>
<dbReference type="Pfam" id="PF05485">
    <property type="entry name" value="THAP"/>
    <property type="match status" value="1"/>
</dbReference>
<evidence type="ECO:0000256" key="1">
    <source>
        <dbReference type="ARBA" id="ARBA00022723"/>
    </source>
</evidence>
<dbReference type="Pfam" id="PF21789">
    <property type="entry name" value="TNP-like_RNaseH_C"/>
    <property type="match status" value="1"/>
</dbReference>
<evidence type="ECO:0000256" key="3">
    <source>
        <dbReference type="ARBA" id="ARBA00022833"/>
    </source>
</evidence>
<dbReference type="Pfam" id="PF21788">
    <property type="entry name" value="TNP-like_GBD"/>
    <property type="match status" value="1"/>
</dbReference>
<dbReference type="Proteomes" id="UP000327044">
    <property type="component" value="Unassembled WGS sequence"/>
</dbReference>
<evidence type="ECO:0000256" key="6">
    <source>
        <dbReference type="SAM" id="Coils"/>
    </source>
</evidence>
<evidence type="ECO:0000313" key="8">
    <source>
        <dbReference type="EMBL" id="KAB0805082.1"/>
    </source>
</evidence>
<dbReference type="GO" id="GO:0003677">
    <property type="term" value="F:DNA binding"/>
    <property type="evidence" value="ECO:0007669"/>
    <property type="project" value="UniProtKB-UniRule"/>
</dbReference>
<dbReference type="SUPFAM" id="SSF57716">
    <property type="entry name" value="Glucocorticoid receptor-like (DNA-binding domain)"/>
    <property type="match status" value="1"/>
</dbReference>
<protein>
    <recommendedName>
        <fullName evidence="7">THAP-type domain-containing protein</fullName>
    </recommendedName>
</protein>
<dbReference type="GO" id="GO:0008270">
    <property type="term" value="F:zinc ion binding"/>
    <property type="evidence" value="ECO:0007669"/>
    <property type="project" value="UniProtKB-KW"/>
</dbReference>
<organism evidence="8 9">
    <name type="scientific">Photinus pyralis</name>
    <name type="common">Common eastern firefly</name>
    <name type="synonym">Lampyris pyralis</name>
    <dbReference type="NCBI Taxonomy" id="7054"/>
    <lineage>
        <taxon>Eukaryota</taxon>
        <taxon>Metazoa</taxon>
        <taxon>Ecdysozoa</taxon>
        <taxon>Arthropoda</taxon>
        <taxon>Hexapoda</taxon>
        <taxon>Insecta</taxon>
        <taxon>Pterygota</taxon>
        <taxon>Neoptera</taxon>
        <taxon>Endopterygota</taxon>
        <taxon>Coleoptera</taxon>
        <taxon>Polyphaga</taxon>
        <taxon>Elateriformia</taxon>
        <taxon>Elateroidea</taxon>
        <taxon>Lampyridae</taxon>
        <taxon>Lampyrinae</taxon>
        <taxon>Photinus</taxon>
    </lineage>
</organism>
<evidence type="ECO:0000256" key="5">
    <source>
        <dbReference type="PROSITE-ProRule" id="PRU00309"/>
    </source>
</evidence>
<dbReference type="Gene3D" id="6.20.210.20">
    <property type="entry name" value="THAP domain"/>
    <property type="match status" value="1"/>
</dbReference>
<dbReference type="InterPro" id="IPR021896">
    <property type="entry name" value="THAP9-like_HTH"/>
</dbReference>
<dbReference type="InterPro" id="IPR048366">
    <property type="entry name" value="TNP-like_GBD"/>
</dbReference>
<evidence type="ECO:0000256" key="4">
    <source>
        <dbReference type="ARBA" id="ARBA00023125"/>
    </source>
</evidence>
<dbReference type="InParanoid" id="A0A5N4B653"/>
<feature type="coiled-coil region" evidence="6">
    <location>
        <begin position="176"/>
        <end position="203"/>
    </location>
</feature>
<dbReference type="InterPro" id="IPR048367">
    <property type="entry name" value="TNP-like_RNaseH_C"/>
</dbReference>
<dbReference type="EMBL" id="VVIM01000001">
    <property type="protein sequence ID" value="KAB0805082.1"/>
    <property type="molecule type" value="Genomic_DNA"/>
</dbReference>
<feature type="domain" description="THAP-type" evidence="7">
    <location>
        <begin position="1"/>
        <end position="89"/>
    </location>
</feature>
<dbReference type="Pfam" id="PF12017">
    <property type="entry name" value="Tnp_P_element"/>
    <property type="match status" value="1"/>
</dbReference>
<keyword evidence="2 5" id="KW-0863">Zinc-finger</keyword>
<dbReference type="InterPro" id="IPR006612">
    <property type="entry name" value="THAP_Znf"/>
</dbReference>
<comment type="caution">
    <text evidence="8">The sequence shown here is derived from an EMBL/GenBank/DDBJ whole genome shotgun (WGS) entry which is preliminary data.</text>
</comment>
<evidence type="ECO:0000256" key="2">
    <source>
        <dbReference type="ARBA" id="ARBA00022771"/>
    </source>
</evidence>
<dbReference type="SMART" id="SM00692">
    <property type="entry name" value="DM3"/>
    <property type="match status" value="1"/>
</dbReference>
<proteinExistence type="predicted"/>
<dbReference type="InterPro" id="IPR048365">
    <property type="entry name" value="TNP-like_RNaseH_N"/>
</dbReference>
<dbReference type="SMART" id="SM00980">
    <property type="entry name" value="THAP"/>
    <property type="match status" value="1"/>
</dbReference>
<evidence type="ECO:0000259" key="7">
    <source>
        <dbReference type="PROSITE" id="PS50950"/>
    </source>
</evidence>
<sequence>MVGCCVVFCTNRSSKPSKRQIKEENENKITFHIFPKDAERKQRWKNAIRRENWEPSNNSVVCSAHFRTTDFINSANICKLKMSAVPSVFKDYPLYLQKIQKIRKSPKNRIPLAVIQKPSIVENVEETETSAETIIETMEVGFDTNETVCHAIENNTQSSRSFNTICSSCTLLKSTITKLSGQLLKAQRKIKMLQQAKRRSSKKVATMNNVIKALKTQFPSDTANIPCLDMLSKESAQLLHRQASKRKNLRIAQKYPPELRKFALTLHYYSPASYRYVRDQFDTCLPHPKTISRWYRSIDAKPGFSSEALQAIKMKAANTPYKIVASLVFDEMSIRRKIEYDGLLYHGFLDMGANVDVDESTVAKEALVFMLVSINSNWKVPVGYFLTAGLGVDQKSSLIRTCLTLLQETGVNVISITFDGLSTNFSLMTNLGCQINTDLQLKPYFSHPVTKERVYVFPDPPHMLKLVRNALADKKVLYDSQNSKIEWNLLEKLHDLQDKEGLHLANKLRGVHIHFQNQKMKVKLATQLLSRSVAVALSICKDKLQMQEFKESTGTITFLDNFNNLFDIMNSRSIKQFDFKKPINANNFEYLFNELDKLQKYIQGLKFDLISTSSVIYSNRRTGFLGFMICIESLKLMVHEMILSKKLLAYIPTYKMSQDHVELFFSAIRAHTGFNNNPTARQFKSAFKKLLIQAEFKNSSNGNCVPLECFSILHCSSTRESTRAVEIINETCFKKTHTDGKLISRFSTLMFAKFLDDLDVYDDITDHNYVQLPGQLTEFTKQIVAYMGGFVVRKLLKKIKCEECIEALTSSVQNVPLIALRDKGGLISPSDDVINICMTSETILKRALEESGGKMLLKKFSCLFLVGKVLKVYLNKPIFIGLSDHVLSHIAIENHVIQLIRAVAESYIVVRLHYVSKRYTDTTNSKRQVYNKLILFQGC</sequence>
<name>A0A5N4B653_PHOPY</name>
<dbReference type="AlphaFoldDB" id="A0A5N4B653"/>